<evidence type="ECO:0000313" key="2">
    <source>
        <dbReference type="EMBL" id="KAJ1180995.1"/>
    </source>
</evidence>
<protein>
    <submittedName>
        <fullName evidence="2">Uncharacterized protein</fullName>
    </submittedName>
</protein>
<organism evidence="2 3">
    <name type="scientific">Pleurodeles waltl</name>
    <name type="common">Iberian ribbed newt</name>
    <dbReference type="NCBI Taxonomy" id="8319"/>
    <lineage>
        <taxon>Eukaryota</taxon>
        <taxon>Metazoa</taxon>
        <taxon>Chordata</taxon>
        <taxon>Craniata</taxon>
        <taxon>Vertebrata</taxon>
        <taxon>Euteleostomi</taxon>
        <taxon>Amphibia</taxon>
        <taxon>Batrachia</taxon>
        <taxon>Caudata</taxon>
        <taxon>Salamandroidea</taxon>
        <taxon>Salamandridae</taxon>
        <taxon>Pleurodelinae</taxon>
        <taxon>Pleurodeles</taxon>
    </lineage>
</organism>
<dbReference type="Proteomes" id="UP001066276">
    <property type="component" value="Chromosome 3_2"/>
</dbReference>
<feature type="region of interest" description="Disordered" evidence="1">
    <location>
        <begin position="26"/>
        <end position="51"/>
    </location>
</feature>
<dbReference type="AlphaFoldDB" id="A0AAV7TWZ9"/>
<evidence type="ECO:0000256" key="1">
    <source>
        <dbReference type="SAM" id="MobiDB-lite"/>
    </source>
</evidence>
<sequence length="116" mass="12372">MLLNTGEIERGAEWDCGCRVSCLGRGSRGPRPGGAVGGSRRRQTLEGGRGYSRAEEIWPPEEGSTGGGRLARKYCTSCLGHGCQGYRPERTAGGSVARWVPGRRQLHTRGSGDPTV</sequence>
<comment type="caution">
    <text evidence="2">The sequence shown here is derived from an EMBL/GenBank/DDBJ whole genome shotgun (WGS) entry which is preliminary data.</text>
</comment>
<evidence type="ECO:0000313" key="3">
    <source>
        <dbReference type="Proteomes" id="UP001066276"/>
    </source>
</evidence>
<gene>
    <name evidence="2" type="ORF">NDU88_006206</name>
</gene>
<proteinExistence type="predicted"/>
<dbReference type="EMBL" id="JANPWB010000006">
    <property type="protein sequence ID" value="KAJ1180995.1"/>
    <property type="molecule type" value="Genomic_DNA"/>
</dbReference>
<accession>A0AAV7TWZ9</accession>
<name>A0AAV7TWZ9_PLEWA</name>
<keyword evidence="3" id="KW-1185">Reference proteome</keyword>
<reference evidence="2" key="1">
    <citation type="journal article" date="2022" name="bioRxiv">
        <title>Sequencing and chromosome-scale assembly of the giantPleurodeles waltlgenome.</title>
        <authorList>
            <person name="Brown T."/>
            <person name="Elewa A."/>
            <person name="Iarovenko S."/>
            <person name="Subramanian E."/>
            <person name="Araus A.J."/>
            <person name="Petzold A."/>
            <person name="Susuki M."/>
            <person name="Suzuki K.-i.T."/>
            <person name="Hayashi T."/>
            <person name="Toyoda A."/>
            <person name="Oliveira C."/>
            <person name="Osipova E."/>
            <person name="Leigh N.D."/>
            <person name="Simon A."/>
            <person name="Yun M.H."/>
        </authorList>
    </citation>
    <scope>NUCLEOTIDE SEQUENCE</scope>
    <source>
        <strain evidence="2">20211129_DDA</strain>
        <tissue evidence="2">Liver</tissue>
    </source>
</reference>